<feature type="region of interest" description="Disordered" evidence="1">
    <location>
        <begin position="46"/>
        <end position="80"/>
    </location>
</feature>
<keyword evidence="2" id="KW-0732">Signal</keyword>
<feature type="compositionally biased region" description="Basic and acidic residues" evidence="1">
    <location>
        <begin position="65"/>
        <end position="80"/>
    </location>
</feature>
<feature type="signal peptide" evidence="2">
    <location>
        <begin position="1"/>
        <end position="23"/>
    </location>
</feature>
<reference evidence="3 4" key="1">
    <citation type="journal article" date="2019" name="Nat. Plants">
        <title>Genome sequencing of Musa balbisiana reveals subgenome evolution and function divergence in polyploid bananas.</title>
        <authorList>
            <person name="Yao X."/>
        </authorList>
    </citation>
    <scope>NUCLEOTIDE SEQUENCE [LARGE SCALE GENOMIC DNA]</scope>
    <source>
        <strain evidence="4">cv. DH-PKW</strain>
        <tissue evidence="3">Leaves</tissue>
    </source>
</reference>
<evidence type="ECO:0000256" key="2">
    <source>
        <dbReference type="SAM" id="SignalP"/>
    </source>
</evidence>
<dbReference type="AlphaFoldDB" id="A0A4S8K4L7"/>
<dbReference type="EMBL" id="PYDT01000002">
    <property type="protein sequence ID" value="THU69781.1"/>
    <property type="molecule type" value="Genomic_DNA"/>
</dbReference>
<keyword evidence="4" id="KW-1185">Reference proteome</keyword>
<feature type="chain" id="PRO_5020799930" description="Secreted protein" evidence="2">
    <location>
        <begin position="24"/>
        <end position="80"/>
    </location>
</feature>
<dbReference type="Proteomes" id="UP000317650">
    <property type="component" value="Chromosome 8"/>
</dbReference>
<name>A0A4S8K4L7_MUSBA</name>
<protein>
    <recommendedName>
        <fullName evidence="5">Secreted protein</fullName>
    </recommendedName>
</protein>
<evidence type="ECO:0000313" key="4">
    <source>
        <dbReference type="Proteomes" id="UP000317650"/>
    </source>
</evidence>
<evidence type="ECO:0000256" key="1">
    <source>
        <dbReference type="SAM" id="MobiDB-lite"/>
    </source>
</evidence>
<sequence length="80" mass="8364">MQLLLLHSLQLLPLLLMRVLVAAQRLRVGELSAAVLTLVFPLLSSTTSASATGSGGPGVTPGVDEEGKAHPCETWKGDGW</sequence>
<accession>A0A4S8K4L7</accession>
<gene>
    <name evidence="3" type="ORF">C4D60_Mb08t18020</name>
</gene>
<comment type="caution">
    <text evidence="3">The sequence shown here is derived from an EMBL/GenBank/DDBJ whole genome shotgun (WGS) entry which is preliminary data.</text>
</comment>
<proteinExistence type="predicted"/>
<evidence type="ECO:0000313" key="3">
    <source>
        <dbReference type="EMBL" id="THU69781.1"/>
    </source>
</evidence>
<organism evidence="3 4">
    <name type="scientific">Musa balbisiana</name>
    <name type="common">Banana</name>
    <dbReference type="NCBI Taxonomy" id="52838"/>
    <lineage>
        <taxon>Eukaryota</taxon>
        <taxon>Viridiplantae</taxon>
        <taxon>Streptophyta</taxon>
        <taxon>Embryophyta</taxon>
        <taxon>Tracheophyta</taxon>
        <taxon>Spermatophyta</taxon>
        <taxon>Magnoliopsida</taxon>
        <taxon>Liliopsida</taxon>
        <taxon>Zingiberales</taxon>
        <taxon>Musaceae</taxon>
        <taxon>Musa</taxon>
    </lineage>
</organism>
<evidence type="ECO:0008006" key="5">
    <source>
        <dbReference type="Google" id="ProtNLM"/>
    </source>
</evidence>